<dbReference type="AlphaFoldDB" id="A0A8T4J1A8"/>
<evidence type="ECO:0000313" key="3">
    <source>
        <dbReference type="Proteomes" id="UP000675554"/>
    </source>
</evidence>
<accession>A0A8T4J1A8</accession>
<evidence type="ECO:0000256" key="1">
    <source>
        <dbReference type="SAM" id="MobiDB-lite"/>
    </source>
</evidence>
<feature type="compositionally biased region" description="Low complexity" evidence="1">
    <location>
        <begin position="53"/>
        <end position="62"/>
    </location>
</feature>
<reference evidence="2" key="1">
    <citation type="submission" date="2021-04" db="EMBL/GenBank/DDBJ databases">
        <title>Sequencing of actinobacteria type strains.</title>
        <authorList>
            <person name="Nguyen G.-S."/>
            <person name="Wentzel A."/>
        </authorList>
    </citation>
    <scope>NUCLEOTIDE SEQUENCE</scope>
    <source>
        <strain evidence="2">DSM 42095</strain>
    </source>
</reference>
<evidence type="ECO:0000313" key="2">
    <source>
        <dbReference type="EMBL" id="MBR7678396.1"/>
    </source>
</evidence>
<dbReference type="Proteomes" id="UP000675554">
    <property type="component" value="Unassembled WGS sequence"/>
</dbReference>
<protein>
    <submittedName>
        <fullName evidence="2">Uncharacterized protein</fullName>
    </submittedName>
</protein>
<comment type="caution">
    <text evidence="2">The sequence shown here is derived from an EMBL/GenBank/DDBJ whole genome shotgun (WGS) entry which is preliminary data.</text>
</comment>
<dbReference type="EMBL" id="JAGSMN010001417">
    <property type="protein sequence ID" value="MBR7678396.1"/>
    <property type="molecule type" value="Genomic_DNA"/>
</dbReference>
<feature type="region of interest" description="Disordered" evidence="1">
    <location>
        <begin position="39"/>
        <end position="62"/>
    </location>
</feature>
<keyword evidence="3" id="KW-1185">Reference proteome</keyword>
<organism evidence="2 3">
    <name type="scientific">Streptomyces daliensis</name>
    <dbReference type="NCBI Taxonomy" id="299421"/>
    <lineage>
        <taxon>Bacteria</taxon>
        <taxon>Bacillati</taxon>
        <taxon>Actinomycetota</taxon>
        <taxon>Actinomycetes</taxon>
        <taxon>Kitasatosporales</taxon>
        <taxon>Streptomycetaceae</taxon>
        <taxon>Streptomyces</taxon>
    </lineage>
</organism>
<sequence length="62" mass="6474">ARRPRARYLVPAHARFAVAARRLLPSSQWNALVSAVFLGRQRPPDPAGGPGGPAVTPAGPPP</sequence>
<proteinExistence type="predicted"/>
<gene>
    <name evidence="2" type="ORF">KDA82_36595</name>
</gene>
<name>A0A8T4J1A8_9ACTN</name>
<feature type="non-terminal residue" evidence="2">
    <location>
        <position position="1"/>
    </location>
</feature>